<name>A0A2G9T409_TELCI</name>
<reference evidence="2 3" key="1">
    <citation type="submission" date="2015-09" db="EMBL/GenBank/DDBJ databases">
        <title>Draft genome of the parasitic nematode Teladorsagia circumcincta isolate WARC Sus (inbred).</title>
        <authorList>
            <person name="Mitreva M."/>
        </authorList>
    </citation>
    <scope>NUCLEOTIDE SEQUENCE [LARGE SCALE GENOMIC DNA]</scope>
    <source>
        <strain evidence="2 3">S</strain>
    </source>
</reference>
<evidence type="ECO:0000313" key="3">
    <source>
        <dbReference type="Proteomes" id="UP000230423"/>
    </source>
</evidence>
<feature type="chain" id="PRO_5013963843" description="Secreted protein" evidence="1">
    <location>
        <begin position="19"/>
        <end position="151"/>
    </location>
</feature>
<dbReference type="Proteomes" id="UP000230423">
    <property type="component" value="Unassembled WGS sequence"/>
</dbReference>
<keyword evidence="1" id="KW-0732">Signal</keyword>
<organism evidence="2 3">
    <name type="scientific">Teladorsagia circumcincta</name>
    <name type="common">Brown stomach worm</name>
    <name type="synonym">Ostertagia circumcincta</name>
    <dbReference type="NCBI Taxonomy" id="45464"/>
    <lineage>
        <taxon>Eukaryota</taxon>
        <taxon>Metazoa</taxon>
        <taxon>Ecdysozoa</taxon>
        <taxon>Nematoda</taxon>
        <taxon>Chromadorea</taxon>
        <taxon>Rhabditida</taxon>
        <taxon>Rhabditina</taxon>
        <taxon>Rhabditomorpha</taxon>
        <taxon>Strongyloidea</taxon>
        <taxon>Trichostrongylidae</taxon>
        <taxon>Teladorsagia</taxon>
    </lineage>
</organism>
<protein>
    <recommendedName>
        <fullName evidence="4">Secreted protein</fullName>
    </recommendedName>
</protein>
<gene>
    <name evidence="2" type="ORF">TELCIR_26006</name>
</gene>
<dbReference type="EMBL" id="KZ427582">
    <property type="protein sequence ID" value="PIO52686.1"/>
    <property type="molecule type" value="Genomic_DNA"/>
</dbReference>
<keyword evidence="3" id="KW-1185">Reference proteome</keyword>
<evidence type="ECO:0008006" key="4">
    <source>
        <dbReference type="Google" id="ProtNLM"/>
    </source>
</evidence>
<accession>A0A2G9T409</accession>
<feature type="signal peptide" evidence="1">
    <location>
        <begin position="1"/>
        <end position="18"/>
    </location>
</feature>
<sequence length="151" mass="16250">MSPAMFVTVLSLLTDASGELVANETALEITEPSAEVLPTTSTLKPEEVPTTPAANVTVTPGIPLVLSKTLAPDVARILDNGCGDGHTDLMVCEGYFADYLGKVKEWADKHNQVMGEQMWKACSLLSRVKHVPTMCCTQFRSTCATHLQPTD</sequence>
<dbReference type="OrthoDB" id="5877761at2759"/>
<dbReference type="PANTHER" id="PTHR36516">
    <property type="entry name" value="PROTEIN CBG04168-RELATED"/>
    <property type="match status" value="1"/>
</dbReference>
<evidence type="ECO:0000256" key="1">
    <source>
        <dbReference type="SAM" id="SignalP"/>
    </source>
</evidence>
<proteinExistence type="predicted"/>
<dbReference type="AlphaFoldDB" id="A0A2G9T409"/>
<dbReference type="PANTHER" id="PTHR36516:SF5">
    <property type="entry name" value="DOMON DOMAIN-CONTAINING PROTEIN"/>
    <property type="match status" value="1"/>
</dbReference>
<evidence type="ECO:0000313" key="2">
    <source>
        <dbReference type="EMBL" id="PIO52686.1"/>
    </source>
</evidence>